<gene>
    <name evidence="1" type="ORF">Pla8534_44190</name>
</gene>
<dbReference type="EMBL" id="CP036433">
    <property type="protein sequence ID" value="QDU96598.1"/>
    <property type="molecule type" value="Genomic_DNA"/>
</dbReference>
<reference evidence="1 2" key="1">
    <citation type="submission" date="2019-02" db="EMBL/GenBank/DDBJ databases">
        <title>Deep-cultivation of Planctomycetes and their phenomic and genomic characterization uncovers novel biology.</title>
        <authorList>
            <person name="Wiegand S."/>
            <person name="Jogler M."/>
            <person name="Boedeker C."/>
            <person name="Pinto D."/>
            <person name="Vollmers J."/>
            <person name="Rivas-Marin E."/>
            <person name="Kohn T."/>
            <person name="Peeters S.H."/>
            <person name="Heuer A."/>
            <person name="Rast P."/>
            <person name="Oberbeckmann S."/>
            <person name="Bunk B."/>
            <person name="Jeske O."/>
            <person name="Meyerdierks A."/>
            <person name="Storesund J.E."/>
            <person name="Kallscheuer N."/>
            <person name="Luecker S."/>
            <person name="Lage O.M."/>
            <person name="Pohl T."/>
            <person name="Merkel B.J."/>
            <person name="Hornburger P."/>
            <person name="Mueller R.-W."/>
            <person name="Bruemmer F."/>
            <person name="Labrenz M."/>
            <person name="Spormann A.M."/>
            <person name="Op den Camp H."/>
            <person name="Overmann J."/>
            <person name="Amann R."/>
            <person name="Jetten M.S.M."/>
            <person name="Mascher T."/>
            <person name="Medema M.H."/>
            <person name="Devos D.P."/>
            <person name="Kaster A.-K."/>
            <person name="Ovreas L."/>
            <person name="Rohde M."/>
            <person name="Galperin M.Y."/>
            <person name="Jogler C."/>
        </authorList>
    </citation>
    <scope>NUCLEOTIDE SEQUENCE [LARGE SCALE GENOMIC DNA]</scope>
    <source>
        <strain evidence="1 2">Pla85_3_4</strain>
    </source>
</reference>
<dbReference type="InterPro" id="IPR006311">
    <property type="entry name" value="TAT_signal"/>
</dbReference>
<dbReference type="InterPro" id="IPR011447">
    <property type="entry name" value="DUF1552"/>
</dbReference>
<accession>A0A518DXN7</accession>
<protein>
    <recommendedName>
        <fullName evidence="3">DUF1552 domain-containing protein</fullName>
    </recommendedName>
</protein>
<sequence length="468" mass="51051">MSLSNTTLKMVTSDQLDRRSVLKGVSLGAGAVVLQPFLNALAAEARGEAPPPRIVFVVEANGLWDHHIRPQTLGKAGAWNSPLDKLVDVPLAGHALPEPIAPLAAFKDRMSVVLGLSSKHVTPNHGGGYGVFNCCTQGQGTHHAVHTQTIDHALAATSANVIPVVGLGVSASADRVFANWLSVSEPMRPLPFICQPEVAFRMLFGSVAEGEAGKLYQARNKLLDWCRSDIRRVRDALPQMDREKLDVYLDTFEQMRSRQQKLSDIKDRLQANLPALDKFDCKRTTGRFEAQCSVAVAALASRLTNVVVIDTACGYQGYHIWKDLGVTLDGHSIGHMAGQPDREKHAVPVRRFYAERVVDLAQRMAAIKEGNGTLLDNSLIIYLSDAAEEHHGTGQQWPMVLVGNLGGRLKTAGRFLQFPGYNKAGHRTMSNFFLSLLHAVGDKREKFGEPDRELADIDIAGPLAEILA</sequence>
<proteinExistence type="predicted"/>
<keyword evidence="2" id="KW-1185">Reference proteome</keyword>
<name>A0A518DXN7_9BACT</name>
<evidence type="ECO:0000313" key="2">
    <source>
        <dbReference type="Proteomes" id="UP000317648"/>
    </source>
</evidence>
<organism evidence="1 2">
    <name type="scientific">Lignipirellula cremea</name>
    <dbReference type="NCBI Taxonomy" id="2528010"/>
    <lineage>
        <taxon>Bacteria</taxon>
        <taxon>Pseudomonadati</taxon>
        <taxon>Planctomycetota</taxon>
        <taxon>Planctomycetia</taxon>
        <taxon>Pirellulales</taxon>
        <taxon>Pirellulaceae</taxon>
        <taxon>Lignipirellula</taxon>
    </lineage>
</organism>
<dbReference type="PROSITE" id="PS51318">
    <property type="entry name" value="TAT"/>
    <property type="match status" value="1"/>
</dbReference>
<dbReference type="Pfam" id="PF07586">
    <property type="entry name" value="HXXSHH"/>
    <property type="match status" value="1"/>
</dbReference>
<evidence type="ECO:0000313" key="1">
    <source>
        <dbReference type="EMBL" id="QDU96598.1"/>
    </source>
</evidence>
<dbReference type="AlphaFoldDB" id="A0A518DXN7"/>
<evidence type="ECO:0008006" key="3">
    <source>
        <dbReference type="Google" id="ProtNLM"/>
    </source>
</evidence>
<dbReference type="RefSeq" id="WP_145055217.1">
    <property type="nucleotide sequence ID" value="NZ_CP036433.1"/>
</dbReference>
<dbReference type="OrthoDB" id="6013406at2"/>
<dbReference type="KEGG" id="lcre:Pla8534_44190"/>
<dbReference type="Proteomes" id="UP000317648">
    <property type="component" value="Chromosome"/>
</dbReference>